<sequence length="32" mass="3806">MCNTVTPRERRELLRLSSDEIYTSNLLQPITR</sequence>
<keyword evidence="2" id="KW-1185">Reference proteome</keyword>
<protein>
    <submittedName>
        <fullName evidence="1">Uncharacterized protein</fullName>
    </submittedName>
</protein>
<evidence type="ECO:0000313" key="2">
    <source>
        <dbReference type="Proteomes" id="UP000314294"/>
    </source>
</evidence>
<dbReference type="AlphaFoldDB" id="A0A4Z2EF17"/>
<comment type="caution">
    <text evidence="1">The sequence shown here is derived from an EMBL/GenBank/DDBJ whole genome shotgun (WGS) entry which is preliminary data.</text>
</comment>
<dbReference type="EMBL" id="SRLO01008158">
    <property type="protein sequence ID" value="TNN27517.1"/>
    <property type="molecule type" value="Genomic_DNA"/>
</dbReference>
<gene>
    <name evidence="1" type="ORF">EYF80_062339</name>
</gene>
<accession>A0A4Z2EF17</accession>
<reference evidence="1 2" key="1">
    <citation type="submission" date="2019-03" db="EMBL/GenBank/DDBJ databases">
        <title>First draft genome of Liparis tanakae, snailfish: a comprehensive survey of snailfish specific genes.</title>
        <authorList>
            <person name="Kim W."/>
            <person name="Song I."/>
            <person name="Jeong J.-H."/>
            <person name="Kim D."/>
            <person name="Kim S."/>
            <person name="Ryu S."/>
            <person name="Song J.Y."/>
            <person name="Lee S.K."/>
        </authorList>
    </citation>
    <scope>NUCLEOTIDE SEQUENCE [LARGE SCALE GENOMIC DNA]</scope>
    <source>
        <tissue evidence="1">Muscle</tissue>
    </source>
</reference>
<evidence type="ECO:0000313" key="1">
    <source>
        <dbReference type="EMBL" id="TNN27517.1"/>
    </source>
</evidence>
<dbReference type="Proteomes" id="UP000314294">
    <property type="component" value="Unassembled WGS sequence"/>
</dbReference>
<name>A0A4Z2EF17_9TELE</name>
<proteinExistence type="predicted"/>
<organism evidence="1 2">
    <name type="scientific">Liparis tanakae</name>
    <name type="common">Tanaka's snailfish</name>
    <dbReference type="NCBI Taxonomy" id="230148"/>
    <lineage>
        <taxon>Eukaryota</taxon>
        <taxon>Metazoa</taxon>
        <taxon>Chordata</taxon>
        <taxon>Craniata</taxon>
        <taxon>Vertebrata</taxon>
        <taxon>Euteleostomi</taxon>
        <taxon>Actinopterygii</taxon>
        <taxon>Neopterygii</taxon>
        <taxon>Teleostei</taxon>
        <taxon>Neoteleostei</taxon>
        <taxon>Acanthomorphata</taxon>
        <taxon>Eupercaria</taxon>
        <taxon>Perciformes</taxon>
        <taxon>Cottioidei</taxon>
        <taxon>Cottales</taxon>
        <taxon>Liparidae</taxon>
        <taxon>Liparis</taxon>
    </lineage>
</organism>